<reference evidence="4 5" key="1">
    <citation type="submission" date="2016-11" db="EMBL/GenBank/DDBJ databases">
        <authorList>
            <person name="Jaros S."/>
            <person name="Januszkiewicz K."/>
            <person name="Wedrychowicz H."/>
        </authorList>
    </citation>
    <scope>NUCLEOTIDE SEQUENCE [LARGE SCALE GENOMIC DNA]</scope>
    <source>
        <strain evidence="4 5">DSM 24787</strain>
    </source>
</reference>
<evidence type="ECO:0000313" key="5">
    <source>
        <dbReference type="Proteomes" id="UP000185003"/>
    </source>
</evidence>
<feature type="transmembrane region" description="Helical" evidence="1">
    <location>
        <begin position="74"/>
        <end position="94"/>
    </location>
</feature>
<dbReference type="GO" id="GO:0016989">
    <property type="term" value="F:sigma factor antagonist activity"/>
    <property type="evidence" value="ECO:0007669"/>
    <property type="project" value="TreeGrafter"/>
</dbReference>
<dbReference type="PANTHER" id="PTHR30273:SF2">
    <property type="entry name" value="PROTEIN FECR"/>
    <property type="match status" value="1"/>
</dbReference>
<protein>
    <submittedName>
        <fullName evidence="4">Ferric-dicitrate binding protein FerR, regulates iron transport through sigma-19</fullName>
    </submittedName>
</protein>
<gene>
    <name evidence="4" type="ORF">SAMN04488055_5540</name>
</gene>
<organism evidence="4 5">
    <name type="scientific">Chitinophaga niabensis</name>
    <dbReference type="NCBI Taxonomy" id="536979"/>
    <lineage>
        <taxon>Bacteria</taxon>
        <taxon>Pseudomonadati</taxon>
        <taxon>Bacteroidota</taxon>
        <taxon>Chitinophagia</taxon>
        <taxon>Chitinophagales</taxon>
        <taxon>Chitinophagaceae</taxon>
        <taxon>Chitinophaga</taxon>
    </lineage>
</organism>
<dbReference type="InterPro" id="IPR032508">
    <property type="entry name" value="FecR_C"/>
</dbReference>
<dbReference type="InterPro" id="IPR012373">
    <property type="entry name" value="Ferrdict_sens_TM"/>
</dbReference>
<evidence type="ECO:0000313" key="4">
    <source>
        <dbReference type="EMBL" id="SIO54108.1"/>
    </source>
</evidence>
<evidence type="ECO:0000256" key="1">
    <source>
        <dbReference type="SAM" id="Phobius"/>
    </source>
</evidence>
<dbReference type="Gene3D" id="3.55.50.30">
    <property type="match status" value="1"/>
</dbReference>
<evidence type="ECO:0000259" key="3">
    <source>
        <dbReference type="Pfam" id="PF16344"/>
    </source>
</evidence>
<dbReference type="AlphaFoldDB" id="A0A1N6KC24"/>
<dbReference type="Pfam" id="PF16344">
    <property type="entry name" value="FecR_C"/>
    <property type="match status" value="1"/>
</dbReference>
<dbReference type="PIRSF" id="PIRSF018266">
    <property type="entry name" value="FecR"/>
    <property type="match status" value="1"/>
</dbReference>
<keyword evidence="1" id="KW-0472">Membrane</keyword>
<dbReference type="Pfam" id="PF04773">
    <property type="entry name" value="FecR"/>
    <property type="match status" value="1"/>
</dbReference>
<accession>A0A1N6KC24</accession>
<keyword evidence="1" id="KW-1133">Transmembrane helix</keyword>
<dbReference type="RefSeq" id="WP_074242762.1">
    <property type="nucleotide sequence ID" value="NZ_FSRA01000002.1"/>
</dbReference>
<sequence>MHMNREILERFLKGEATPAEIREVELWLQDEPENWLEDYMEQGWEQPAIRMPAEEKEEMIAGIMSRTRSPWKGFIRIAAIVTGLLVTAGGAWYFTQAPEKVNQLAVKVPFHTTKKVTLPDNTVITLNAGSILTYPERFTGDTREITLEGEAFFDVATDAQKPFIIHAGALNTTVLGTTFNITAYKNSPQLSVTVLSGKVAVMDTLSHKSVTVLPKQRATFNPGKATLITSIVDKPENAIAWSEGKLIFEETPLAEVAERLSYKYNVQIVLSGKNLSDCRFNGEFDTEPLEEILKIITTLTETKIKREGALIHLSGKGCK</sequence>
<dbReference type="EMBL" id="FSRA01000002">
    <property type="protein sequence ID" value="SIO54108.1"/>
    <property type="molecule type" value="Genomic_DNA"/>
</dbReference>
<feature type="domain" description="Protein FecR C-terminal" evidence="3">
    <location>
        <begin position="245"/>
        <end position="309"/>
    </location>
</feature>
<keyword evidence="1" id="KW-0812">Transmembrane</keyword>
<name>A0A1N6KC24_9BACT</name>
<evidence type="ECO:0000259" key="2">
    <source>
        <dbReference type="Pfam" id="PF04773"/>
    </source>
</evidence>
<dbReference type="STRING" id="536979.SAMN04488055_5540"/>
<keyword evidence="5" id="KW-1185">Reference proteome</keyword>
<dbReference type="Proteomes" id="UP000185003">
    <property type="component" value="Unassembled WGS sequence"/>
</dbReference>
<dbReference type="OrthoDB" id="738872at2"/>
<dbReference type="Gene3D" id="2.60.120.1440">
    <property type="match status" value="1"/>
</dbReference>
<dbReference type="InterPro" id="IPR006860">
    <property type="entry name" value="FecR"/>
</dbReference>
<dbReference type="PANTHER" id="PTHR30273">
    <property type="entry name" value="PERIPLASMIC SIGNAL SENSOR AND SIGMA FACTOR ACTIVATOR FECR-RELATED"/>
    <property type="match status" value="1"/>
</dbReference>
<feature type="domain" description="FecR protein" evidence="2">
    <location>
        <begin position="113"/>
        <end position="199"/>
    </location>
</feature>
<proteinExistence type="predicted"/>